<reference evidence="1 2" key="1">
    <citation type="submission" date="2016-12" db="EMBL/GenBank/DDBJ databases">
        <title>Trade-off between light-utilization and light-protection in marine flavobacteria.</title>
        <authorList>
            <person name="Kumagai Y."/>
            <person name="Yoshizawa S."/>
            <person name="Kogure K."/>
            <person name="Iwasaki W."/>
        </authorList>
    </citation>
    <scope>NUCLEOTIDE SEQUENCE [LARGE SCALE GENOMIC DNA]</scope>
    <source>
        <strain evidence="1 2">KCTC 12100</strain>
    </source>
</reference>
<accession>A0A2P6C706</accession>
<keyword evidence="2" id="KW-1185">Reference proteome</keyword>
<evidence type="ECO:0000313" key="1">
    <source>
        <dbReference type="EMBL" id="PQJ68719.1"/>
    </source>
</evidence>
<comment type="caution">
    <text evidence="1">The sequence shown here is derived from an EMBL/GenBank/DDBJ whole genome shotgun (WGS) entry which is preliminary data.</text>
</comment>
<name>A0A2P6C706_9FLAO</name>
<dbReference type="RefSeq" id="WP_105049657.1">
    <property type="nucleotide sequence ID" value="NZ_CP150661.1"/>
</dbReference>
<dbReference type="Proteomes" id="UP000247345">
    <property type="component" value="Unassembled WGS sequence"/>
</dbReference>
<dbReference type="OrthoDB" id="883248at2"/>
<dbReference type="EMBL" id="MSCK01000002">
    <property type="protein sequence ID" value="PQJ68719.1"/>
    <property type="molecule type" value="Genomic_DNA"/>
</dbReference>
<evidence type="ECO:0000313" key="2">
    <source>
        <dbReference type="Proteomes" id="UP000247345"/>
    </source>
</evidence>
<organism evidence="1 2">
    <name type="scientific">Polaribacter butkevichii</name>
    <dbReference type="NCBI Taxonomy" id="218490"/>
    <lineage>
        <taxon>Bacteria</taxon>
        <taxon>Pseudomonadati</taxon>
        <taxon>Bacteroidota</taxon>
        <taxon>Flavobacteriia</taxon>
        <taxon>Flavobacteriales</taxon>
        <taxon>Flavobacteriaceae</taxon>
    </lineage>
</organism>
<gene>
    <name evidence="1" type="ORF">BTO14_11740</name>
</gene>
<proteinExistence type="predicted"/>
<sequence length="178" mass="20090">MKKIITAIFLSAFFVTYSQENKNTVDVFGLKAGLIGGWVSYEKALSNNFTLNSEVGYEGGFLKGTNDKVDYVFTTVFSLEPRFYYNLKKREDKGKKTKNNSANYISSEFFYVPDLLSSSNRENLNVNKSFGIIPKYGLRRSVSDNLIFEFAIGAGYAWGENEINGITAALDLRFNLKL</sequence>
<dbReference type="AlphaFoldDB" id="A0A2P6C706"/>
<evidence type="ECO:0008006" key="3">
    <source>
        <dbReference type="Google" id="ProtNLM"/>
    </source>
</evidence>
<protein>
    <recommendedName>
        <fullName evidence="3">Outer membrane protein beta-barrel domain-containing protein</fullName>
    </recommendedName>
</protein>